<dbReference type="Proteomes" id="UP000031488">
    <property type="component" value="Unassembled WGS sequence"/>
</dbReference>
<feature type="transmembrane region" description="Helical" evidence="1">
    <location>
        <begin position="171"/>
        <end position="191"/>
    </location>
</feature>
<reference evidence="5" key="3">
    <citation type="submission" date="2016-03" db="EMBL/GenBank/DDBJ databases">
        <authorList>
            <person name="Ploux O."/>
        </authorList>
    </citation>
    <scope>NUCLEOTIDE SEQUENCE [LARGE SCALE GENOMIC DNA]</scope>
    <source>
        <strain evidence="5">BS258</strain>
    </source>
</reference>
<proteinExistence type="predicted"/>
<accession>A0A142NNF1</accession>
<dbReference type="Proteomes" id="UP000075950">
    <property type="component" value="Chromosome"/>
</dbReference>
<dbReference type="OrthoDB" id="4807962at2"/>
<evidence type="ECO:0000256" key="1">
    <source>
        <dbReference type="SAM" id="Phobius"/>
    </source>
</evidence>
<name>A0A0B9A5F3_BRELN</name>
<keyword evidence="4" id="KW-1185">Reference proteome</keyword>
<keyword evidence="1" id="KW-0812">Transmembrane</keyword>
<evidence type="ECO:0000313" key="4">
    <source>
        <dbReference type="Proteomes" id="UP000031488"/>
    </source>
</evidence>
<protein>
    <submittedName>
        <fullName evidence="3">Uncharacterized protein</fullName>
    </submittedName>
</protein>
<evidence type="ECO:0000313" key="5">
    <source>
        <dbReference type="Proteomes" id="UP000075950"/>
    </source>
</evidence>
<dbReference type="RefSeq" id="WP_039206657.1">
    <property type="nucleotide sequence ID" value="NZ_CP014869.1"/>
</dbReference>
<dbReference type="PATRIC" id="fig|1703.6.peg.304"/>
<feature type="transmembrane region" description="Helical" evidence="1">
    <location>
        <begin position="144"/>
        <end position="165"/>
    </location>
</feature>
<keyword evidence="1" id="KW-0472">Membrane</keyword>
<reference evidence="3 4" key="1">
    <citation type="submission" date="2014-11" db="EMBL/GenBank/DDBJ databases">
        <title>Draft Genome Sequence of Brevibacterium linens AE038-8.</title>
        <authorList>
            <person name="Maizel D."/>
            <person name="Utturkar S.M."/>
            <person name="Brown S.D."/>
            <person name="Ferrero M."/>
            <person name="Rosen B.P."/>
        </authorList>
    </citation>
    <scope>NUCLEOTIDE SEQUENCE [LARGE SCALE GENOMIC DNA]</scope>
    <source>
        <strain evidence="3 4">AE038-8</strain>
    </source>
</reference>
<gene>
    <name evidence="2" type="ORF">A2T55_11430</name>
    <name evidence="3" type="ORF">AE0388_0417</name>
</gene>
<dbReference type="EMBL" id="CP014869">
    <property type="protein sequence ID" value="AMT94313.1"/>
    <property type="molecule type" value="Genomic_DNA"/>
</dbReference>
<evidence type="ECO:0000313" key="3">
    <source>
        <dbReference type="EMBL" id="KHS53956.1"/>
    </source>
</evidence>
<organism evidence="3 4">
    <name type="scientific">Brevibacterium linens</name>
    <dbReference type="NCBI Taxonomy" id="1703"/>
    <lineage>
        <taxon>Bacteria</taxon>
        <taxon>Bacillati</taxon>
        <taxon>Actinomycetota</taxon>
        <taxon>Actinomycetes</taxon>
        <taxon>Micrococcales</taxon>
        <taxon>Brevibacteriaceae</taxon>
        <taxon>Brevibacterium</taxon>
    </lineage>
</organism>
<evidence type="ECO:0000313" key="2">
    <source>
        <dbReference type="EMBL" id="AMT94313.1"/>
    </source>
</evidence>
<keyword evidence="1" id="KW-1133">Transmembrane helix</keyword>
<dbReference type="STRING" id="1703.BLSMQ_2485"/>
<dbReference type="EMBL" id="JTJZ01000012">
    <property type="protein sequence ID" value="KHS53956.1"/>
    <property type="molecule type" value="Genomic_DNA"/>
</dbReference>
<reference evidence="2" key="2">
    <citation type="submission" date="2016-03" db="EMBL/GenBank/DDBJ databases">
        <authorList>
            <person name="Zhu Y."/>
            <person name="Sun C."/>
        </authorList>
    </citation>
    <scope>NUCLEOTIDE SEQUENCE</scope>
    <source>
        <strain evidence="2">BS258</strain>
    </source>
</reference>
<dbReference type="AlphaFoldDB" id="A0A0B9A5F3"/>
<sequence length="200" mass="20509">MSTTVIVTPFGVAQQLAAACVLSNISGTIVPIGEFSGIVLADTDVKAGNEAAAAISKLAGKHEVLLLVRSEEQIDAGHYRHGSRESDVPAGLALKNLPDVLEGLLLETVAAEDVEGNIPTSSMTKLQASAATMSPGRAAMARTALLWIIAAVLAGLVTAFGIALALGGNTVAWVVAALGVIVLGFSLWRIWTALSKGAKR</sequence>
<accession>A0A0B9A5F3</accession>
<dbReference type="KEGG" id="bly:A2T55_11430"/>